<name>A0A7G2CKC9_9TRYP</name>
<organism evidence="1 2">
    <name type="scientific">Angomonas deanei</name>
    <dbReference type="NCBI Taxonomy" id="59799"/>
    <lineage>
        <taxon>Eukaryota</taxon>
        <taxon>Discoba</taxon>
        <taxon>Euglenozoa</taxon>
        <taxon>Kinetoplastea</taxon>
        <taxon>Metakinetoplastina</taxon>
        <taxon>Trypanosomatida</taxon>
        <taxon>Trypanosomatidae</taxon>
        <taxon>Strigomonadinae</taxon>
        <taxon>Angomonas</taxon>
    </lineage>
</organism>
<evidence type="ECO:0000313" key="2">
    <source>
        <dbReference type="Proteomes" id="UP000515908"/>
    </source>
</evidence>
<dbReference type="VEuPathDB" id="TriTrypDB:ADEAN_000616300"/>
<reference evidence="1 2" key="1">
    <citation type="submission" date="2020-08" db="EMBL/GenBank/DDBJ databases">
        <authorList>
            <person name="Newling K."/>
            <person name="Davey J."/>
            <person name="Forrester S."/>
        </authorList>
    </citation>
    <scope>NUCLEOTIDE SEQUENCE [LARGE SCALE GENOMIC DNA]</scope>
    <source>
        <strain evidence="2">Crithidia deanei Carvalho (ATCC PRA-265)</strain>
    </source>
</reference>
<accession>A0A7G2CKC9</accession>
<keyword evidence="2" id="KW-1185">Reference proteome</keyword>
<proteinExistence type="predicted"/>
<dbReference type="AlphaFoldDB" id="A0A7G2CKC9"/>
<dbReference type="EMBL" id="LR877155">
    <property type="protein sequence ID" value="CAD2218672.1"/>
    <property type="molecule type" value="Genomic_DNA"/>
</dbReference>
<dbReference type="Proteomes" id="UP000515908">
    <property type="component" value="Chromosome 11"/>
</dbReference>
<gene>
    <name evidence="1" type="ORF">ADEAN_000616300</name>
</gene>
<protein>
    <submittedName>
        <fullName evidence="1">Uncharacterized protein</fullName>
    </submittedName>
</protein>
<evidence type="ECO:0000313" key="1">
    <source>
        <dbReference type="EMBL" id="CAD2218672.1"/>
    </source>
</evidence>
<sequence>MLLDLSCVWDDFAGHVRNTCRKEIFGCCVITNDLDQLRELSGKFVKDKSTEMQDITSWANGECRVGYTLSIGGESGSGKTRAALQCAKLIKDRKEDSEADKDYLTVYIKLSKDDNQDLLHDKVASYFPEPAEGDAAAEFAKAKKLTNAKAVDRLLGKGNAPDNERNVLRVIRARLCYEFVRRKIFEITEYSVFKSKKAFKQVFLFLTRRGSVHGCTAR</sequence>